<feature type="region of interest" description="Disordered" evidence="1">
    <location>
        <begin position="82"/>
        <end position="104"/>
    </location>
</feature>
<reference evidence="2 3" key="1">
    <citation type="journal article" date="2015" name="Parasitol. Res.">
        <title>Viruses in close associations with free-living amoebae.</title>
        <authorList>
            <person name="Scheid P."/>
        </authorList>
    </citation>
    <scope>NUCLEOTIDE SEQUENCE [LARGE SCALE GENOMIC DNA]</scope>
    <source>
        <strain evidence="2">KlaHel</strain>
    </source>
</reference>
<dbReference type="Proteomes" id="UP000202511">
    <property type="component" value="Segment"/>
</dbReference>
<dbReference type="KEGG" id="vg:23463069"/>
<evidence type="ECO:0000313" key="2">
    <source>
        <dbReference type="EMBL" id="AJF98152.1"/>
    </source>
</evidence>
<feature type="compositionally biased region" description="Basic and acidic residues" evidence="1">
    <location>
        <begin position="84"/>
        <end position="95"/>
    </location>
</feature>
<organism evidence="2 3">
    <name type="scientific">Pandoravirus inopinatum</name>
    <dbReference type="NCBI Taxonomy" id="1605721"/>
    <lineage>
        <taxon>Viruses</taxon>
        <taxon>Pandoravirus</taxon>
    </lineage>
</organism>
<protein>
    <submittedName>
        <fullName evidence="2">Uncharacterized protein</fullName>
    </submittedName>
</protein>
<evidence type="ECO:0000256" key="1">
    <source>
        <dbReference type="SAM" id="MobiDB-lite"/>
    </source>
</evidence>
<dbReference type="GeneID" id="23463069"/>
<dbReference type="RefSeq" id="YP_009120387.1">
    <property type="nucleotide sequence ID" value="NC_026440.1"/>
</dbReference>
<name>A0A0B5JEH1_9VIRU</name>
<proteinExistence type="predicted"/>
<feature type="region of interest" description="Disordered" evidence="1">
    <location>
        <begin position="40"/>
        <end position="61"/>
    </location>
</feature>
<accession>A0A0B5JEH1</accession>
<evidence type="ECO:0000313" key="3">
    <source>
        <dbReference type="Proteomes" id="UP000202511"/>
    </source>
</evidence>
<dbReference type="EMBL" id="KP136319">
    <property type="protein sequence ID" value="AJF98152.1"/>
    <property type="molecule type" value="Genomic_DNA"/>
</dbReference>
<sequence length="178" mass="19714">MALVLCLGHRAHRPLFFLGGPVDHNQRPFFPFSCLAQQKNENEKKTKRMPSEGGGAQKKGIISGGRVDARVACQRSVKSARVHAKVDKKEERDSEGAGNRCSRTARRRVAMLPVEAPCAPRERSLGKRNPVVVVPQKKPLPDALTGRRRLLGPLFLTSNKESSLGVVLTITQKKERNF</sequence>